<dbReference type="STRING" id="121845.A0A1S3DLA2"/>
<dbReference type="RefSeq" id="XP_008484179.2">
    <property type="nucleotide sequence ID" value="XM_008485957.2"/>
</dbReference>
<evidence type="ECO:0000256" key="1">
    <source>
        <dbReference type="ARBA" id="ARBA00004173"/>
    </source>
</evidence>
<evidence type="ECO:0000256" key="5">
    <source>
        <dbReference type="ARBA" id="ARBA00023274"/>
    </source>
</evidence>
<name>A0A1S3DLA2_DIACI</name>
<organism evidence="8 9">
    <name type="scientific">Diaphorina citri</name>
    <name type="common">Asian citrus psyllid</name>
    <dbReference type="NCBI Taxonomy" id="121845"/>
    <lineage>
        <taxon>Eukaryota</taxon>
        <taxon>Metazoa</taxon>
        <taxon>Ecdysozoa</taxon>
        <taxon>Arthropoda</taxon>
        <taxon>Hexapoda</taxon>
        <taxon>Insecta</taxon>
        <taxon>Pterygota</taxon>
        <taxon>Neoptera</taxon>
        <taxon>Paraneoptera</taxon>
        <taxon>Hemiptera</taxon>
        <taxon>Sternorrhyncha</taxon>
        <taxon>Psylloidea</taxon>
        <taxon>Psyllidae</taxon>
        <taxon>Diaphorininae</taxon>
        <taxon>Diaphorina</taxon>
    </lineage>
</organism>
<protein>
    <recommendedName>
        <fullName evidence="6">Large ribosomal subunit protein mL50</fullName>
    </recommendedName>
    <alternativeName>
        <fullName evidence="7">39S ribosomal protein L50, mitochondrial</fullName>
    </alternativeName>
</protein>
<dbReference type="GeneID" id="103520859"/>
<comment type="similarity">
    <text evidence="2">Belongs to the mitochondrion-specific ribosomal protein mL50 family.</text>
</comment>
<evidence type="ECO:0000313" key="9">
    <source>
        <dbReference type="RefSeq" id="XP_008484179.2"/>
    </source>
</evidence>
<evidence type="ECO:0000256" key="7">
    <source>
        <dbReference type="ARBA" id="ARBA00035398"/>
    </source>
</evidence>
<dbReference type="PANTHER" id="PTHR31542">
    <property type="entry name" value="39A RIBOSOMAL PROTEIN L50, MITOCHONDRIAL"/>
    <property type="match status" value="1"/>
</dbReference>
<accession>A0A1S3DLA2</accession>
<comment type="subcellular location">
    <subcellularLocation>
        <location evidence="1">Mitochondrion</location>
    </subcellularLocation>
</comment>
<keyword evidence="4" id="KW-0496">Mitochondrion</keyword>
<gene>
    <name evidence="9" type="primary">LOC103520859</name>
</gene>
<dbReference type="Proteomes" id="UP000079169">
    <property type="component" value="Unplaced"/>
</dbReference>
<evidence type="ECO:0000313" key="8">
    <source>
        <dbReference type="Proteomes" id="UP000079169"/>
    </source>
</evidence>
<dbReference type="Pfam" id="PF10501">
    <property type="entry name" value="Ribosomal_L50"/>
    <property type="match status" value="1"/>
</dbReference>
<reference evidence="9" key="1">
    <citation type="submission" date="2025-08" db="UniProtKB">
        <authorList>
            <consortium name="RefSeq"/>
        </authorList>
    </citation>
    <scope>IDENTIFICATION</scope>
</reference>
<evidence type="ECO:0000256" key="6">
    <source>
        <dbReference type="ARBA" id="ARBA00035183"/>
    </source>
</evidence>
<dbReference type="KEGG" id="dci:103520859"/>
<dbReference type="PaxDb" id="121845-A0A1S3DLA2"/>
<keyword evidence="3 9" id="KW-0689">Ribosomal protein</keyword>
<dbReference type="GO" id="GO:0005762">
    <property type="term" value="C:mitochondrial large ribosomal subunit"/>
    <property type="evidence" value="ECO:0007669"/>
    <property type="project" value="TreeGrafter"/>
</dbReference>
<dbReference type="AlphaFoldDB" id="A0A1S3DLA2"/>
<keyword evidence="5" id="KW-0687">Ribonucleoprotein</keyword>
<proteinExistence type="inferred from homology"/>
<keyword evidence="8" id="KW-1185">Reference proteome</keyword>
<evidence type="ECO:0000256" key="3">
    <source>
        <dbReference type="ARBA" id="ARBA00022980"/>
    </source>
</evidence>
<evidence type="ECO:0000256" key="2">
    <source>
        <dbReference type="ARBA" id="ARBA00008860"/>
    </source>
</evidence>
<dbReference type="InterPro" id="IPR018305">
    <property type="entry name" value="Ribosomal_m50"/>
</dbReference>
<evidence type="ECO:0000256" key="4">
    <source>
        <dbReference type="ARBA" id="ARBA00023128"/>
    </source>
</evidence>
<dbReference type="PANTHER" id="PTHR31542:SF1">
    <property type="entry name" value="LARGE RIBOSOMAL SUBUNIT PROTEIN ML50"/>
    <property type="match status" value="1"/>
</dbReference>
<sequence length="120" mass="13933">MSLQDPSVKFNLLDSCHEEFNHKVPNSLLHKINSLDDVYNYYLTSVDVRTPLEALKTRDLPPNLHILYDYHRFADDSSKFDGVTAYPQNNNVVTGLKMKKKYKGFDAPQPKPEYEDELKL</sequence>